<proteinExistence type="predicted"/>
<protein>
    <recommendedName>
        <fullName evidence="3">Class I SAM-dependent methyltransferase</fullName>
    </recommendedName>
</protein>
<organism evidence="1 2">
    <name type="scientific">Enterobacter cancerogenus</name>
    <dbReference type="NCBI Taxonomy" id="69218"/>
    <lineage>
        <taxon>Bacteria</taxon>
        <taxon>Pseudomonadati</taxon>
        <taxon>Pseudomonadota</taxon>
        <taxon>Gammaproteobacteria</taxon>
        <taxon>Enterobacterales</taxon>
        <taxon>Enterobacteriaceae</taxon>
        <taxon>Enterobacter</taxon>
        <taxon>Enterobacter cloacae complex</taxon>
    </lineage>
</organism>
<name>A0AB38PA88_9ENTR</name>
<evidence type="ECO:0008006" key="3">
    <source>
        <dbReference type="Google" id="ProtNLM"/>
    </source>
</evidence>
<reference evidence="1 2" key="1">
    <citation type="journal article" date="2019" name="Sci. Rep.">
        <title>Differences in resource use lead to coexistence of seed-transmitted microbial populations.</title>
        <authorList>
            <person name="Torres-Cortes G."/>
            <person name="Garcia B.J."/>
            <person name="Compant S."/>
            <person name="Rezki S."/>
            <person name="Jones P."/>
            <person name="Preveaux A."/>
            <person name="Briand M."/>
            <person name="Roulet A."/>
            <person name="Bouchez O."/>
            <person name="Jacobson D."/>
            <person name="Barret M."/>
        </authorList>
    </citation>
    <scope>NUCLEOTIDE SEQUENCE [LARGE SCALE GENOMIC DNA]</scope>
    <source>
        <strain evidence="1 2">CFBP13530</strain>
    </source>
</reference>
<dbReference type="RefSeq" id="WP_137271983.1">
    <property type="nucleotide sequence ID" value="NZ_QGAL01000001.1"/>
</dbReference>
<comment type="caution">
    <text evidence="1">The sequence shown here is derived from an EMBL/GenBank/DDBJ whole genome shotgun (WGS) entry which is preliminary data.</text>
</comment>
<dbReference type="SUPFAM" id="SSF53335">
    <property type="entry name" value="S-adenosyl-L-methionine-dependent methyltransferases"/>
    <property type="match status" value="1"/>
</dbReference>
<dbReference type="Pfam" id="PF13489">
    <property type="entry name" value="Methyltransf_23"/>
    <property type="match status" value="1"/>
</dbReference>
<dbReference type="AlphaFoldDB" id="A0AB38PA88"/>
<evidence type="ECO:0000313" key="1">
    <source>
        <dbReference type="EMBL" id="TKK23430.1"/>
    </source>
</evidence>
<dbReference type="EMBL" id="QGAL01000001">
    <property type="protein sequence ID" value="TKK23430.1"/>
    <property type="molecule type" value="Genomic_DNA"/>
</dbReference>
<dbReference type="InterPro" id="IPR029063">
    <property type="entry name" value="SAM-dependent_MTases_sf"/>
</dbReference>
<accession>A0AB38PA88</accession>
<dbReference type="Gene3D" id="3.40.50.150">
    <property type="entry name" value="Vaccinia Virus protein VP39"/>
    <property type="match status" value="1"/>
</dbReference>
<dbReference type="Proteomes" id="UP000306327">
    <property type="component" value="Unassembled WGS sequence"/>
</dbReference>
<sequence length="249" mass="27921">MLLQTVKNYQFINEKAVPGGKVAGTSASPRRLIFDIPLDKAASISVLDIGFGSGSMGRVLKDCSETQHWAIDGIDGFAPNCFNPRLVNDRLYRNVWHGLAQDLPAATLSRYNIICLLDVIEHLTADAAIQLMKHLFSNMREDAFLFVSTPLWFYPQDNQQDGDLEAHLIGVPATSMMGLMPLMYAVSPPLVGGFVYQKDSQHYIDLFCPVTDRAFTYERGMDVARAINCHTSPGVTYRLNREEWPEAYR</sequence>
<gene>
    <name evidence="1" type="ORF">EcCFBP13530_04560</name>
</gene>
<evidence type="ECO:0000313" key="2">
    <source>
        <dbReference type="Proteomes" id="UP000306327"/>
    </source>
</evidence>